<organism evidence="2 3">
    <name type="scientific">Pseudoramibacter porci</name>
    <dbReference type="NCBI Taxonomy" id="2606631"/>
    <lineage>
        <taxon>Bacteria</taxon>
        <taxon>Bacillati</taxon>
        <taxon>Bacillota</taxon>
        <taxon>Clostridia</taxon>
        <taxon>Eubacteriales</taxon>
        <taxon>Eubacteriaceae</taxon>
        <taxon>Pseudoramibacter</taxon>
    </lineage>
</organism>
<proteinExistence type="predicted"/>
<name>A0A7X2NEB9_9FIRM</name>
<sequence>MMKWKKTKEELPPLNKPILFKNEKGGIVLGTLRTDTRTRALLFYSFESEWPYFIDDVQYWLLIPELPKEGDDESDKGPLTDRRRGEESMRLIDADALWEEMEKLQNLDGKFANSFTNSAGHRSIEFDRLRDYIDNAPTISEGERGSDGDEQDDQGGTGIHPGSTEISDKEAREADRQRRAKQLRERAILWGRRCDPSRSSSGSGKRDD</sequence>
<accession>A0A7X2NEB9</accession>
<feature type="region of interest" description="Disordered" evidence="1">
    <location>
        <begin position="136"/>
        <end position="208"/>
    </location>
</feature>
<evidence type="ECO:0000256" key="1">
    <source>
        <dbReference type="SAM" id="MobiDB-lite"/>
    </source>
</evidence>
<feature type="compositionally biased region" description="Basic and acidic residues" evidence="1">
    <location>
        <begin position="166"/>
        <end position="196"/>
    </location>
</feature>
<dbReference type="EMBL" id="VUMO01000001">
    <property type="protein sequence ID" value="MSS18846.1"/>
    <property type="molecule type" value="Genomic_DNA"/>
</dbReference>
<comment type="caution">
    <text evidence="2">The sequence shown here is derived from an EMBL/GenBank/DDBJ whole genome shotgun (WGS) entry which is preliminary data.</text>
</comment>
<dbReference type="Proteomes" id="UP000461754">
    <property type="component" value="Unassembled WGS sequence"/>
</dbReference>
<gene>
    <name evidence="2" type="ORF">FYJ52_00210</name>
</gene>
<feature type="compositionally biased region" description="Low complexity" evidence="1">
    <location>
        <begin position="197"/>
        <end position="208"/>
    </location>
</feature>
<evidence type="ECO:0000313" key="2">
    <source>
        <dbReference type="EMBL" id="MSS18846.1"/>
    </source>
</evidence>
<keyword evidence="3" id="KW-1185">Reference proteome</keyword>
<dbReference type="RefSeq" id="WP_154575255.1">
    <property type="nucleotide sequence ID" value="NZ_VUMO01000001.1"/>
</dbReference>
<protein>
    <submittedName>
        <fullName evidence="2">Uncharacterized protein</fullName>
    </submittedName>
</protein>
<dbReference type="AlphaFoldDB" id="A0A7X2NEB9"/>
<evidence type="ECO:0000313" key="3">
    <source>
        <dbReference type="Proteomes" id="UP000461754"/>
    </source>
</evidence>
<reference evidence="2 3" key="1">
    <citation type="submission" date="2019-08" db="EMBL/GenBank/DDBJ databases">
        <title>In-depth cultivation of the pig gut microbiome towards novel bacterial diversity and tailored functional studies.</title>
        <authorList>
            <person name="Wylensek D."/>
            <person name="Hitch T.C.A."/>
            <person name="Clavel T."/>
        </authorList>
    </citation>
    <scope>NUCLEOTIDE SEQUENCE [LARGE SCALE GENOMIC DNA]</scope>
    <source>
        <strain evidence="2 3">RF-744-FAT-4</strain>
    </source>
</reference>